<sequence>MANSDEAYPIESCQYTAGGFKYDVTIFRQREKYHAAWYCPRCLTQTETTPCNEWNSAKQDAYDAIGAHHFYKHVPGEPPREGLN</sequence>
<organism evidence="1 2">
    <name type="scientific">Lacipirellula parvula</name>
    <dbReference type="NCBI Taxonomy" id="2650471"/>
    <lineage>
        <taxon>Bacteria</taxon>
        <taxon>Pseudomonadati</taxon>
        <taxon>Planctomycetota</taxon>
        <taxon>Planctomycetia</taxon>
        <taxon>Pirellulales</taxon>
        <taxon>Lacipirellulaceae</taxon>
        <taxon>Lacipirellula</taxon>
    </lineage>
</organism>
<evidence type="ECO:0000313" key="2">
    <source>
        <dbReference type="Proteomes" id="UP000326837"/>
    </source>
</evidence>
<accession>A0A5K7X5A6</accession>
<dbReference type="KEGG" id="lpav:PLANPX_1187"/>
<name>A0A5K7X5A6_9BACT</name>
<dbReference type="Proteomes" id="UP000326837">
    <property type="component" value="Chromosome"/>
</dbReference>
<reference evidence="2" key="1">
    <citation type="submission" date="2019-10" db="EMBL/GenBank/DDBJ databases">
        <title>Lacipirellula parvula gen. nov., sp. nov., representing a lineage of planctomycetes widespread in freshwater anoxic habitats, and description of the family Lacipirellulaceae.</title>
        <authorList>
            <person name="Dedysh S.N."/>
            <person name="Kulichevskaya I.S."/>
            <person name="Beletsky A.V."/>
            <person name="Rakitin A.L."/>
            <person name="Mardanov A.V."/>
            <person name="Ivanova A.A."/>
            <person name="Saltykova V.X."/>
            <person name="Rijpstra W.I.C."/>
            <person name="Sinninghe Damste J.S."/>
            <person name="Ravin N.V."/>
        </authorList>
    </citation>
    <scope>NUCLEOTIDE SEQUENCE [LARGE SCALE GENOMIC DNA]</scope>
    <source>
        <strain evidence="2">PX69</strain>
    </source>
</reference>
<keyword evidence="2" id="KW-1185">Reference proteome</keyword>
<proteinExistence type="predicted"/>
<protein>
    <submittedName>
        <fullName evidence="1">Uncharacterized protein</fullName>
    </submittedName>
</protein>
<dbReference type="RefSeq" id="WP_152097695.1">
    <property type="nucleotide sequence ID" value="NZ_AP021861.1"/>
</dbReference>
<evidence type="ECO:0000313" key="1">
    <source>
        <dbReference type="EMBL" id="BBO31575.1"/>
    </source>
</evidence>
<dbReference type="AlphaFoldDB" id="A0A5K7X5A6"/>
<dbReference type="EMBL" id="AP021861">
    <property type="protein sequence ID" value="BBO31575.1"/>
    <property type="molecule type" value="Genomic_DNA"/>
</dbReference>
<gene>
    <name evidence="1" type="ORF">PLANPX_1187</name>
</gene>